<accession>A0AAD4VQT1</accession>
<dbReference type="GO" id="GO:0003677">
    <property type="term" value="F:DNA binding"/>
    <property type="evidence" value="ECO:0007669"/>
    <property type="project" value="UniProtKB-KW"/>
</dbReference>
<dbReference type="PANTHER" id="PTHR12506:SF20">
    <property type="entry name" value="ZINC FINGER CCCH DOMAIN-CONTAINING PROTEIN 67"/>
    <property type="match status" value="1"/>
</dbReference>
<dbReference type="AlphaFoldDB" id="A0AAD4VQT1"/>
<proteinExistence type="predicted"/>
<comment type="caution">
    <text evidence="8">The sequence shown here is derived from an EMBL/GenBank/DDBJ whole genome shotgun (WGS) entry which is preliminary data.</text>
</comment>
<feature type="domain" description="C3H1-type" evidence="7">
    <location>
        <begin position="276"/>
        <end position="304"/>
    </location>
</feature>
<organism evidence="8 9">
    <name type="scientific">Prunus dulcis</name>
    <name type="common">Almond</name>
    <name type="synonym">Amygdalus dulcis</name>
    <dbReference type="NCBI Taxonomy" id="3755"/>
    <lineage>
        <taxon>Eukaryota</taxon>
        <taxon>Viridiplantae</taxon>
        <taxon>Streptophyta</taxon>
        <taxon>Embryophyta</taxon>
        <taxon>Tracheophyta</taxon>
        <taxon>Spermatophyta</taxon>
        <taxon>Magnoliopsida</taxon>
        <taxon>eudicotyledons</taxon>
        <taxon>Gunneridae</taxon>
        <taxon>Pentapetalae</taxon>
        <taxon>rosids</taxon>
        <taxon>fabids</taxon>
        <taxon>Rosales</taxon>
        <taxon>Rosaceae</taxon>
        <taxon>Amygdaloideae</taxon>
        <taxon>Amygdaleae</taxon>
        <taxon>Prunus</taxon>
    </lineage>
</organism>
<evidence type="ECO:0000256" key="5">
    <source>
        <dbReference type="PROSITE-ProRule" id="PRU00723"/>
    </source>
</evidence>
<keyword evidence="1 5" id="KW-0479">Metal-binding</keyword>
<feature type="zinc finger region" description="C3H1-type" evidence="5">
    <location>
        <begin position="276"/>
        <end position="304"/>
    </location>
</feature>
<name>A0AAD4VQT1_PRUDU</name>
<dbReference type="Gene3D" id="4.10.1000.10">
    <property type="entry name" value="Zinc finger, CCCH-type"/>
    <property type="match status" value="1"/>
</dbReference>
<keyword evidence="4" id="KW-0238">DNA-binding</keyword>
<evidence type="ECO:0000259" key="7">
    <source>
        <dbReference type="PROSITE" id="PS50103"/>
    </source>
</evidence>
<dbReference type="Gene3D" id="2.30.30.1190">
    <property type="match status" value="1"/>
</dbReference>
<feature type="compositionally biased region" description="Basic and acidic residues" evidence="6">
    <location>
        <begin position="127"/>
        <end position="141"/>
    </location>
</feature>
<evidence type="ECO:0000256" key="6">
    <source>
        <dbReference type="SAM" id="MobiDB-lite"/>
    </source>
</evidence>
<keyword evidence="9" id="KW-1185">Reference proteome</keyword>
<feature type="region of interest" description="Disordered" evidence="6">
    <location>
        <begin position="127"/>
        <end position="179"/>
    </location>
</feature>
<dbReference type="SMART" id="SM00356">
    <property type="entry name" value="ZnF_C3H1"/>
    <property type="match status" value="2"/>
</dbReference>
<dbReference type="GO" id="GO:0003729">
    <property type="term" value="F:mRNA binding"/>
    <property type="evidence" value="ECO:0007669"/>
    <property type="project" value="TreeGrafter"/>
</dbReference>
<feature type="region of interest" description="Disordered" evidence="6">
    <location>
        <begin position="207"/>
        <end position="242"/>
    </location>
</feature>
<evidence type="ECO:0000256" key="1">
    <source>
        <dbReference type="ARBA" id="ARBA00022723"/>
    </source>
</evidence>
<sequence length="451" mass="50359">MLPAARLLFPVSVSVLYVLYKYLRSGRVTELSEDIAVPLNPDNDDVVSRQPSHVDPAILEEIRKFDPAVLDEFRKFLDEFRKFDPAALDEKQKFDPAALDVIRKLDPAIIDLIHKLCVKEKVEGKEEAERNCSGRENEKGNETQSEESGGGGGENKNENGGEVEKKVVSEERSRRHHYPVRPEAGDCSFYLKTGTCKFGSNCKFNHPRRRKTNKVSKDKMKEREGLAAEKPGQTESKDYSRSGGCKYEKACSFNPRRGEPSVAPILECNFLGLPIRPGEKDCSFYMRNGSCMFGTNCRFNHPDPTAARESDPPSGYGNGGPASLQGALLSTAAPCSAPRSLNDAPLYVPMVIPPSQGIPSQNTEWNGYQAPAYLQERSMPARQPYLVNNSVTGTNVYKQYLQHQQAEEFPERPGQPYSPHAPFETRSEHLHTLHSPWAFANLGQLVNLTIR</sequence>
<reference evidence="8 9" key="1">
    <citation type="journal article" date="2022" name="G3 (Bethesda)">
        <title>Whole-genome sequence and methylome profiling of the almond [Prunus dulcis (Mill.) D.A. Webb] cultivar 'Nonpareil'.</title>
        <authorList>
            <person name="D'Amico-Willman K.M."/>
            <person name="Ouma W.Z."/>
            <person name="Meulia T."/>
            <person name="Sideli G.M."/>
            <person name="Gradziel T.M."/>
            <person name="Fresnedo-Ramirez J."/>
        </authorList>
    </citation>
    <scope>NUCLEOTIDE SEQUENCE [LARGE SCALE GENOMIC DNA]</scope>
    <source>
        <strain evidence="8">Clone GOH B32 T37-40</strain>
    </source>
</reference>
<evidence type="ECO:0000256" key="3">
    <source>
        <dbReference type="ARBA" id="ARBA00022833"/>
    </source>
</evidence>
<evidence type="ECO:0000313" key="9">
    <source>
        <dbReference type="Proteomes" id="UP001054821"/>
    </source>
</evidence>
<dbReference type="InterPro" id="IPR036855">
    <property type="entry name" value="Znf_CCCH_sf"/>
</dbReference>
<keyword evidence="3 5" id="KW-0862">Zinc</keyword>
<dbReference type="GO" id="GO:0008270">
    <property type="term" value="F:zinc ion binding"/>
    <property type="evidence" value="ECO:0007669"/>
    <property type="project" value="UniProtKB-KW"/>
</dbReference>
<dbReference type="InterPro" id="IPR000571">
    <property type="entry name" value="Znf_CCCH"/>
</dbReference>
<keyword evidence="2 5" id="KW-0863">Zinc-finger</keyword>
<evidence type="ECO:0000256" key="4">
    <source>
        <dbReference type="ARBA" id="ARBA00023125"/>
    </source>
</evidence>
<dbReference type="EMBL" id="JAJFAZ020000005">
    <property type="protein sequence ID" value="KAI5329640.1"/>
    <property type="molecule type" value="Genomic_DNA"/>
</dbReference>
<dbReference type="PROSITE" id="PS50103">
    <property type="entry name" value="ZF_C3H1"/>
    <property type="match status" value="2"/>
</dbReference>
<dbReference type="SUPFAM" id="SSF90229">
    <property type="entry name" value="CCCH zinc finger"/>
    <property type="match status" value="2"/>
</dbReference>
<dbReference type="InterPro" id="IPR050974">
    <property type="entry name" value="Plant_ZF_CCCH"/>
</dbReference>
<dbReference type="Pfam" id="PF00642">
    <property type="entry name" value="zf-CCCH"/>
    <property type="match status" value="2"/>
</dbReference>
<feature type="compositionally biased region" description="Basic and acidic residues" evidence="6">
    <location>
        <begin position="215"/>
        <end position="227"/>
    </location>
</feature>
<feature type="compositionally biased region" description="Basic and acidic residues" evidence="6">
    <location>
        <begin position="155"/>
        <end position="173"/>
    </location>
</feature>
<feature type="zinc finger region" description="C3H1-type" evidence="5">
    <location>
        <begin position="181"/>
        <end position="209"/>
    </location>
</feature>
<feature type="region of interest" description="Disordered" evidence="6">
    <location>
        <begin position="303"/>
        <end position="322"/>
    </location>
</feature>
<feature type="domain" description="C3H1-type" evidence="7">
    <location>
        <begin position="181"/>
        <end position="209"/>
    </location>
</feature>
<dbReference type="Proteomes" id="UP001054821">
    <property type="component" value="Chromosome 5"/>
</dbReference>
<dbReference type="PANTHER" id="PTHR12506">
    <property type="entry name" value="PROTEIN PHOSPHATASE RELATED"/>
    <property type="match status" value="1"/>
</dbReference>
<protein>
    <recommendedName>
        <fullName evidence="7">C3H1-type domain-containing protein</fullName>
    </recommendedName>
</protein>
<evidence type="ECO:0000313" key="8">
    <source>
        <dbReference type="EMBL" id="KAI5329640.1"/>
    </source>
</evidence>
<gene>
    <name evidence="8" type="ORF">L3X38_029037</name>
</gene>
<evidence type="ECO:0000256" key="2">
    <source>
        <dbReference type="ARBA" id="ARBA00022771"/>
    </source>
</evidence>